<accession>A0ABN1QR19</accession>
<keyword evidence="2" id="KW-1133">Transmembrane helix</keyword>
<proteinExistence type="predicted"/>
<evidence type="ECO:0000256" key="2">
    <source>
        <dbReference type="SAM" id="Phobius"/>
    </source>
</evidence>
<feature type="transmembrane region" description="Helical" evidence="2">
    <location>
        <begin position="49"/>
        <end position="73"/>
    </location>
</feature>
<sequence>MSRSPRAGERSAHGRWNSADRSGRGRSRSRRVGSGGAPRRRSERGASSLELAILAPSILALIFISIQTALWLYGRSVALNAAQEGVSRLRLVQPPLYTSAIGEKVRGDIEAYAQQLGGNTLGDAVVEPPSYNTPEGMVSFTVTGETISLVPGLKLTVTRTATGPIEQFQADK</sequence>
<feature type="compositionally biased region" description="Basic and acidic residues" evidence="1">
    <location>
        <begin position="1"/>
        <end position="12"/>
    </location>
</feature>
<keyword evidence="2" id="KW-0472">Membrane</keyword>
<keyword evidence="2" id="KW-0812">Transmembrane</keyword>
<feature type="domain" description="TadE-like" evidence="3">
    <location>
        <begin position="45"/>
        <end position="86"/>
    </location>
</feature>
<dbReference type="InterPro" id="IPR012495">
    <property type="entry name" value="TadE-like_dom"/>
</dbReference>
<evidence type="ECO:0000259" key="3">
    <source>
        <dbReference type="Pfam" id="PF07811"/>
    </source>
</evidence>
<reference evidence="4 5" key="1">
    <citation type="journal article" date="2019" name="Int. J. Syst. Evol. Microbiol.">
        <title>The Global Catalogue of Microorganisms (GCM) 10K type strain sequencing project: providing services to taxonomists for standard genome sequencing and annotation.</title>
        <authorList>
            <consortium name="The Broad Institute Genomics Platform"/>
            <consortium name="The Broad Institute Genome Sequencing Center for Infectious Disease"/>
            <person name="Wu L."/>
            <person name="Ma J."/>
        </authorList>
    </citation>
    <scope>NUCLEOTIDE SEQUENCE [LARGE SCALE GENOMIC DNA]</scope>
    <source>
        <strain evidence="4 5">JCM 10977</strain>
    </source>
</reference>
<dbReference type="EMBL" id="BAAAHK010000009">
    <property type="protein sequence ID" value="GAA0945945.1"/>
    <property type="molecule type" value="Genomic_DNA"/>
</dbReference>
<organism evidence="4 5">
    <name type="scientific">Kribbella koreensis</name>
    <dbReference type="NCBI Taxonomy" id="57909"/>
    <lineage>
        <taxon>Bacteria</taxon>
        <taxon>Bacillati</taxon>
        <taxon>Actinomycetota</taxon>
        <taxon>Actinomycetes</taxon>
        <taxon>Propionibacteriales</taxon>
        <taxon>Kribbellaceae</taxon>
        <taxon>Kribbella</taxon>
    </lineage>
</organism>
<keyword evidence="5" id="KW-1185">Reference proteome</keyword>
<feature type="region of interest" description="Disordered" evidence="1">
    <location>
        <begin position="1"/>
        <end position="42"/>
    </location>
</feature>
<dbReference type="Pfam" id="PF07811">
    <property type="entry name" value="TadE"/>
    <property type="match status" value="1"/>
</dbReference>
<dbReference type="Proteomes" id="UP001500542">
    <property type="component" value="Unassembled WGS sequence"/>
</dbReference>
<dbReference type="RefSeq" id="WP_343972308.1">
    <property type="nucleotide sequence ID" value="NZ_BAAAHK010000009.1"/>
</dbReference>
<evidence type="ECO:0000256" key="1">
    <source>
        <dbReference type="SAM" id="MobiDB-lite"/>
    </source>
</evidence>
<gene>
    <name evidence="4" type="ORF">GCM10009554_41270</name>
</gene>
<name>A0ABN1QR19_9ACTN</name>
<protein>
    <recommendedName>
        <fullName evidence="3">TadE-like domain-containing protein</fullName>
    </recommendedName>
</protein>
<evidence type="ECO:0000313" key="5">
    <source>
        <dbReference type="Proteomes" id="UP001500542"/>
    </source>
</evidence>
<evidence type="ECO:0000313" key="4">
    <source>
        <dbReference type="EMBL" id="GAA0945945.1"/>
    </source>
</evidence>
<comment type="caution">
    <text evidence="4">The sequence shown here is derived from an EMBL/GenBank/DDBJ whole genome shotgun (WGS) entry which is preliminary data.</text>
</comment>